<feature type="transmembrane region" description="Helical" evidence="1">
    <location>
        <begin position="215"/>
        <end position="237"/>
    </location>
</feature>
<name>A0A0G9MPY2_9SPHN</name>
<comment type="caution">
    <text evidence="2">The sequence shown here is derived from an EMBL/GenBank/DDBJ whole genome shotgun (WGS) entry which is preliminary data.</text>
</comment>
<feature type="transmembrane region" description="Helical" evidence="1">
    <location>
        <begin position="142"/>
        <end position="158"/>
    </location>
</feature>
<evidence type="ECO:0000256" key="1">
    <source>
        <dbReference type="SAM" id="Phobius"/>
    </source>
</evidence>
<keyword evidence="1" id="KW-1133">Transmembrane helix</keyword>
<dbReference type="OrthoDB" id="7425566at2"/>
<evidence type="ECO:0008006" key="4">
    <source>
        <dbReference type="Google" id="ProtNLM"/>
    </source>
</evidence>
<feature type="transmembrane region" description="Helical" evidence="1">
    <location>
        <begin position="117"/>
        <end position="136"/>
    </location>
</feature>
<dbReference type="EMBL" id="LBHC01000002">
    <property type="protein sequence ID" value="KLE31368.1"/>
    <property type="molecule type" value="Genomic_DNA"/>
</dbReference>
<evidence type="ECO:0000313" key="2">
    <source>
        <dbReference type="EMBL" id="KLE31368.1"/>
    </source>
</evidence>
<dbReference type="InterPro" id="IPR049500">
    <property type="entry name" value="Peptidase_M50B-like"/>
</dbReference>
<keyword evidence="3" id="KW-1185">Reference proteome</keyword>
<organism evidence="2 3">
    <name type="scientific">Aurantiacibacter gangjinensis</name>
    <dbReference type="NCBI Taxonomy" id="502682"/>
    <lineage>
        <taxon>Bacteria</taxon>
        <taxon>Pseudomonadati</taxon>
        <taxon>Pseudomonadota</taxon>
        <taxon>Alphaproteobacteria</taxon>
        <taxon>Sphingomonadales</taxon>
        <taxon>Erythrobacteraceae</taxon>
        <taxon>Aurantiacibacter</taxon>
    </lineage>
</organism>
<dbReference type="Pfam" id="PF13398">
    <property type="entry name" value="Peptidase_M50B"/>
    <property type="match status" value="1"/>
</dbReference>
<dbReference type="STRING" id="502682.BMF35_a0420"/>
<keyword evidence="1" id="KW-0812">Transmembrane</keyword>
<feature type="transmembrane region" description="Helical" evidence="1">
    <location>
        <begin position="165"/>
        <end position="181"/>
    </location>
</feature>
<dbReference type="Proteomes" id="UP000053070">
    <property type="component" value="Unassembled WGS sequence"/>
</dbReference>
<feature type="transmembrane region" description="Helical" evidence="1">
    <location>
        <begin position="88"/>
        <end position="110"/>
    </location>
</feature>
<accession>A0A0G9MPY2</accession>
<dbReference type="RefSeq" id="WP_047007513.1">
    <property type="nucleotide sequence ID" value="NZ_CP018097.1"/>
</dbReference>
<keyword evidence="1" id="KW-0472">Membrane</keyword>
<gene>
    <name evidence="2" type="ORF">AAW01_07115</name>
</gene>
<protein>
    <recommendedName>
        <fullName evidence="4">M50 family peptidase</fullName>
    </recommendedName>
</protein>
<evidence type="ECO:0000313" key="3">
    <source>
        <dbReference type="Proteomes" id="UP000053070"/>
    </source>
</evidence>
<sequence>MNGFRAAPGSSQEQFGRLLLAALLILFLPALPFGYVLIYPFHILTTWFHEMGHGLTALALGHGFKELVILPDGSGWASSRLAVDTSGLSHALIAMGGPLGPSAVGALLILASAARKYWRPTLFVLAAVIAVSTLIWVRSLTGWIVLPALAAGIALIAWRSRDSVQLFTLQFLGVLAALSMFRDWDYLFSESAVIGGNVILSDTGAMEAHLWLPHWVWASIIIGLSGWMIGASLKYALSRCF</sequence>
<reference evidence="2 3" key="1">
    <citation type="submission" date="2015-04" db="EMBL/GenBank/DDBJ databases">
        <title>The draft genome sequence of Erythrobacr gangjinensis K7-2.</title>
        <authorList>
            <person name="Zhuang L."/>
            <person name="Liu Y."/>
            <person name="Shao Z."/>
        </authorList>
    </citation>
    <scope>NUCLEOTIDE SEQUENCE [LARGE SCALE GENOMIC DNA]</scope>
    <source>
        <strain evidence="2 3">K7-2</strain>
    </source>
</reference>
<dbReference type="PATRIC" id="fig|502682.8.peg.1450"/>
<feature type="transmembrane region" description="Helical" evidence="1">
    <location>
        <begin position="18"/>
        <end position="41"/>
    </location>
</feature>
<proteinExistence type="predicted"/>
<dbReference type="AlphaFoldDB" id="A0A0G9MPY2"/>